<feature type="binding site" evidence="37">
    <location>
        <position position="247"/>
    </location>
    <ligand>
        <name>Ca(2+)</name>
        <dbReference type="ChEBI" id="CHEBI:29108"/>
        <label>3</label>
    </ligand>
</feature>
<dbReference type="Gene3D" id="2.10.25.10">
    <property type="entry name" value="Laminin"/>
    <property type="match status" value="1"/>
</dbReference>
<evidence type="ECO:0000256" key="22">
    <source>
        <dbReference type="ARBA" id="ARBA00023157"/>
    </source>
</evidence>
<feature type="binding site" evidence="37">
    <location>
        <position position="118"/>
    </location>
    <ligand>
        <name>Ca(2+)</name>
        <dbReference type="ChEBI" id="CHEBI:29108"/>
        <label>1</label>
    </ligand>
</feature>
<evidence type="ECO:0000256" key="26">
    <source>
        <dbReference type="ARBA" id="ARBA00037553"/>
    </source>
</evidence>
<dbReference type="GO" id="GO:0009986">
    <property type="term" value="C:cell surface"/>
    <property type="evidence" value="ECO:0007669"/>
    <property type="project" value="UniProtKB-SubCell"/>
</dbReference>
<dbReference type="GO" id="GO:0006958">
    <property type="term" value="P:complement activation, classical pathway"/>
    <property type="evidence" value="ECO:0007669"/>
    <property type="project" value="UniProtKB-KW"/>
</dbReference>
<keyword evidence="23" id="KW-0325">Glycoprotein</keyword>
<dbReference type="PROSITE" id="PS50240">
    <property type="entry name" value="TRYPSIN_DOM"/>
    <property type="match status" value="1"/>
</dbReference>
<dbReference type="SUPFAM" id="SSF49854">
    <property type="entry name" value="Spermadhesin, CUB domain"/>
    <property type="match status" value="1"/>
</dbReference>
<evidence type="ECO:0000256" key="1">
    <source>
        <dbReference type="ARBA" id="ARBA00001057"/>
    </source>
</evidence>
<reference evidence="44" key="1">
    <citation type="submission" date="2012-01" db="EMBL/GenBank/DDBJ databases">
        <authorList>
            <person name="Walter R."/>
            <person name="Schartl M."/>
            <person name="Warren W."/>
        </authorList>
    </citation>
    <scope>NUCLEOTIDE SEQUENCE [LARGE SCALE GENOMIC DNA]</scope>
    <source>
        <strain evidence="44">JP 163 A</strain>
    </source>
</reference>
<dbReference type="GO" id="GO:0005509">
    <property type="term" value="F:calcium ion binding"/>
    <property type="evidence" value="ECO:0007669"/>
    <property type="project" value="InterPro"/>
</dbReference>
<dbReference type="FunFam" id="2.40.10.10:FF:000011">
    <property type="entry name" value="Coagulation factor X"/>
    <property type="match status" value="1"/>
</dbReference>
<evidence type="ECO:0000259" key="42">
    <source>
        <dbReference type="PROSITE" id="PS50923"/>
    </source>
</evidence>
<protein>
    <recommendedName>
        <fullName evidence="28">Vitamin K-dependent protein C</fullName>
        <ecNumber evidence="6">3.4.21.41</ecNumber>
        <ecNumber evidence="27">3.4.21.69</ecNumber>
    </recommendedName>
    <alternativeName>
        <fullName evidence="31">Anticoagulant protein C</fullName>
    </alternativeName>
    <alternativeName>
        <fullName evidence="29">Autoprothrombin IIA</fullName>
    </alternativeName>
    <alternativeName>
        <fullName evidence="30">Blood coagulation factor XIV</fullName>
    </alternativeName>
</protein>
<dbReference type="Pfam" id="PF00084">
    <property type="entry name" value="Sushi"/>
    <property type="match status" value="1"/>
</dbReference>
<keyword evidence="37" id="KW-0479">Metal-binding</keyword>
<dbReference type="PROSITE" id="PS50923">
    <property type="entry name" value="SUSHI"/>
    <property type="match status" value="1"/>
</dbReference>
<dbReference type="PIRSF" id="PIRSF001155">
    <property type="entry name" value="C1r_C1s_MASP"/>
    <property type="match status" value="1"/>
</dbReference>
<reference evidence="43" key="4">
    <citation type="submission" date="2025-09" db="UniProtKB">
        <authorList>
            <consortium name="Ensembl"/>
        </authorList>
    </citation>
    <scope>IDENTIFICATION</scope>
    <source>
        <strain evidence="43">JP 163 A</strain>
    </source>
</reference>
<evidence type="ECO:0000256" key="33">
    <source>
        <dbReference type="ARBA" id="ARBA00093536"/>
    </source>
</evidence>
<keyword evidence="15" id="KW-0378">Hydrolase</keyword>
<feature type="signal peptide" evidence="39">
    <location>
        <begin position="1"/>
        <end position="25"/>
    </location>
</feature>
<keyword evidence="22 35" id="KW-1015">Disulfide bond</keyword>
<keyword evidence="13" id="KW-0356">Hemostasis</keyword>
<dbReference type="PROSITE" id="PS01187">
    <property type="entry name" value="EGF_CA"/>
    <property type="match status" value="1"/>
</dbReference>
<dbReference type="SMART" id="SM00042">
    <property type="entry name" value="CUB"/>
    <property type="match status" value="1"/>
</dbReference>
<dbReference type="SMART" id="SM00181">
    <property type="entry name" value="EGF"/>
    <property type="match status" value="1"/>
</dbReference>
<evidence type="ECO:0000313" key="43">
    <source>
        <dbReference type="Ensembl" id="ENSXMAP00000030019.1"/>
    </source>
</evidence>
<dbReference type="InterPro" id="IPR035976">
    <property type="entry name" value="Sushi/SCR/CCP_sf"/>
</dbReference>
<keyword evidence="20" id="KW-0333">Golgi apparatus</keyword>
<dbReference type="PANTHER" id="PTHR24255:SF25">
    <property type="entry name" value="COMPLEMENT C1R SUBCOMPONENT"/>
    <property type="match status" value="1"/>
</dbReference>
<dbReference type="InterPro" id="IPR000742">
    <property type="entry name" value="EGF"/>
</dbReference>
<comment type="caution">
    <text evidence="38">Lacks conserved residue(s) required for the propagation of feature annotation.</text>
</comment>
<dbReference type="PROSITE" id="PS01186">
    <property type="entry name" value="EGF_2"/>
    <property type="match status" value="1"/>
</dbReference>
<dbReference type="CDD" id="cd00054">
    <property type="entry name" value="EGF_CA"/>
    <property type="match status" value="1"/>
</dbReference>
<feature type="active site" description="Charge relay system" evidence="34">
    <location>
        <position position="539"/>
    </location>
</feature>
<dbReference type="SUPFAM" id="SSF57535">
    <property type="entry name" value="Complement control module/SCR domain"/>
    <property type="match status" value="1"/>
</dbReference>
<dbReference type="GO" id="GO:0031638">
    <property type="term" value="P:zymogen activation"/>
    <property type="evidence" value="ECO:0007669"/>
    <property type="project" value="TreeGrafter"/>
</dbReference>
<dbReference type="SUPFAM" id="SSF50494">
    <property type="entry name" value="Trypsin-like serine proteases"/>
    <property type="match status" value="1"/>
</dbReference>
<comment type="PTM">
    <text evidence="36">The iron and 2-oxoglutarate dependent 3-hydroxylation of aspartate and asparagine is (R) stereospecific within EGF domains.</text>
</comment>
<feature type="disulfide bond" evidence="35">
    <location>
        <begin position="141"/>
        <end position="158"/>
    </location>
</feature>
<evidence type="ECO:0000256" key="25">
    <source>
        <dbReference type="ARBA" id="ARBA00036045"/>
    </source>
</evidence>
<dbReference type="Proteomes" id="UP000002852">
    <property type="component" value="Unassembled WGS sequence"/>
</dbReference>
<dbReference type="GO" id="GO:0045087">
    <property type="term" value="P:innate immune response"/>
    <property type="evidence" value="ECO:0007669"/>
    <property type="project" value="UniProtKB-KW"/>
</dbReference>
<dbReference type="Ensembl" id="ENSXMAT00000026621.1">
    <property type="protein sequence ID" value="ENSXMAP00000030019.1"/>
    <property type="gene ID" value="ENSXMAG00000026464.1"/>
</dbReference>
<evidence type="ECO:0000256" key="11">
    <source>
        <dbReference type="ARBA" id="ARBA00022659"/>
    </source>
</evidence>
<dbReference type="Pfam" id="PF00431">
    <property type="entry name" value="CUB"/>
    <property type="match status" value="1"/>
</dbReference>
<feature type="disulfide bond" evidence="35">
    <location>
        <begin position="503"/>
        <end position="524"/>
    </location>
</feature>
<evidence type="ECO:0000256" key="13">
    <source>
        <dbReference type="ARBA" id="ARBA00022696"/>
    </source>
</evidence>
<evidence type="ECO:0000256" key="16">
    <source>
        <dbReference type="ARBA" id="ARBA00022824"/>
    </source>
</evidence>
<keyword evidence="11 38" id="KW-0768">Sushi</keyword>
<evidence type="ECO:0000256" key="36">
    <source>
        <dbReference type="PIRSR" id="PIRSR001155-3"/>
    </source>
</evidence>
<evidence type="ECO:0000259" key="40">
    <source>
        <dbReference type="PROSITE" id="PS01180"/>
    </source>
</evidence>
<evidence type="ECO:0000256" key="38">
    <source>
        <dbReference type="PROSITE-ProRule" id="PRU00302"/>
    </source>
</evidence>
<evidence type="ECO:0000256" key="10">
    <source>
        <dbReference type="ARBA" id="ARBA00022588"/>
    </source>
</evidence>
<sequence length="593" mass="65507">MDIFNARIGWTSFIIWFLRVLVCECVPLPDSGQNHSPQCPQLYPVNLQKQWEISVPDGFQINLTFTHVDIKSSITVLHDEKVLGKFCGNENSADGRHPGHQPILSPGSRLTLKIQLSDYNPDRNQNVGFSAQYQAIDIDECSAPEPEDGSGPLCSQICLNTLGSYRCACHHGYGLRSDQRTCMCKFGECRGRFSGVSKITSSFVDYHYSSCLQNGSRSEWLYEEHLNISFTFYGGLIMGLSVGLGFDLTHVTQKYALIIDCGEPEPLLNGGVTLLSGFQNQYLSVVQYHCNEPFYSSYGGINVSLTCEADGQWRSNHDVILRPACLPVCGRPTKQIENDFQRIIGGNDAAEHTIPWQALINVGSSRGGGMIIADRWILTGANVVVFNGQVQTPEAVSVYLGVTDVHQIIENPSLNVTAVHVHSEYNNSNYLNFDHDIALIKLKDPITFQAAIMPLCLPSEDDTYDTGMMGMVSGFGIADKGKLRFLTNKLKYVHVPVVEQKKCSNSLKGMPSSQTPKLTNNMFCAGTPEGGKDSCNGDSGSGFTLQSENGRFWAAGIVSWGLKCGQKGKYGFYTKVANYVDWINKIMRENIED</sequence>
<organism evidence="43 44">
    <name type="scientific">Xiphophorus maculatus</name>
    <name type="common">Southern platyfish</name>
    <name type="synonym">Platypoecilus maculatus</name>
    <dbReference type="NCBI Taxonomy" id="8083"/>
    <lineage>
        <taxon>Eukaryota</taxon>
        <taxon>Metazoa</taxon>
        <taxon>Chordata</taxon>
        <taxon>Craniata</taxon>
        <taxon>Vertebrata</taxon>
        <taxon>Euteleostomi</taxon>
        <taxon>Actinopterygii</taxon>
        <taxon>Neopterygii</taxon>
        <taxon>Teleostei</taxon>
        <taxon>Neoteleostei</taxon>
        <taxon>Acanthomorphata</taxon>
        <taxon>Ovalentaria</taxon>
        <taxon>Atherinomorphae</taxon>
        <taxon>Cyprinodontiformes</taxon>
        <taxon>Poeciliidae</taxon>
        <taxon>Poeciliinae</taxon>
        <taxon>Xiphophorus</taxon>
    </lineage>
</organism>
<evidence type="ECO:0000256" key="17">
    <source>
        <dbReference type="ARBA" id="ARBA00022825"/>
    </source>
</evidence>
<feature type="domain" description="Sushi" evidence="42">
    <location>
        <begin position="259"/>
        <end position="327"/>
    </location>
</feature>
<dbReference type="EC" id="3.4.21.41" evidence="6"/>
<evidence type="ECO:0000256" key="39">
    <source>
        <dbReference type="SAM" id="SignalP"/>
    </source>
</evidence>
<keyword evidence="7" id="KW-0964">Secreted</keyword>
<feature type="disulfide bond" evidence="35">
    <location>
        <begin position="169"/>
        <end position="182"/>
    </location>
</feature>
<dbReference type="InterPro" id="IPR001314">
    <property type="entry name" value="Peptidase_S1A"/>
</dbReference>
<keyword evidence="8" id="KW-0245">EGF-like domain</keyword>
<proteinExistence type="predicted"/>
<dbReference type="InterPro" id="IPR001254">
    <property type="entry name" value="Trypsin_dom"/>
</dbReference>
<dbReference type="GO" id="GO:0072562">
    <property type="term" value="C:blood microparticle"/>
    <property type="evidence" value="ECO:0007669"/>
    <property type="project" value="TreeGrafter"/>
</dbReference>
<feature type="modified residue" description="Phosphoserine; by CK2" evidence="36">
    <location>
        <position position="202"/>
    </location>
</feature>
<evidence type="ECO:0000256" key="18">
    <source>
        <dbReference type="ARBA" id="ARBA00022859"/>
    </source>
</evidence>
<dbReference type="Gene3D" id="2.60.120.290">
    <property type="entry name" value="Spermadhesin, CUB domain"/>
    <property type="match status" value="1"/>
</dbReference>
<keyword evidence="37" id="KW-0106">Calcium</keyword>
<reference evidence="43" key="3">
    <citation type="submission" date="2025-08" db="UniProtKB">
        <authorList>
            <consortium name="Ensembl"/>
        </authorList>
    </citation>
    <scope>IDENTIFICATION</scope>
    <source>
        <strain evidence="43">JP 163 A</strain>
    </source>
</reference>
<comment type="catalytic activity">
    <reaction evidence="25">
        <text>Degradation of blood coagulation factors Va and VIIIa.</text>
        <dbReference type="EC" id="3.4.21.69"/>
    </reaction>
</comment>
<dbReference type="InterPro" id="IPR001881">
    <property type="entry name" value="EGF-like_Ca-bd_dom"/>
</dbReference>
<dbReference type="InterPro" id="IPR000859">
    <property type="entry name" value="CUB_dom"/>
</dbReference>
<feature type="chain" id="PRO_5017363924" description="Vitamin K-dependent protein C" evidence="39">
    <location>
        <begin position="26"/>
        <end position="593"/>
    </location>
</feature>
<keyword evidence="12" id="KW-0645">Protease</keyword>
<dbReference type="GO" id="GO:0005783">
    <property type="term" value="C:endoplasmic reticulum"/>
    <property type="evidence" value="ECO:0007669"/>
    <property type="project" value="UniProtKB-SubCell"/>
</dbReference>
<dbReference type="Gene3D" id="2.10.70.10">
    <property type="entry name" value="Complement Module, domain 1"/>
    <property type="match status" value="1"/>
</dbReference>
<evidence type="ECO:0000256" key="8">
    <source>
        <dbReference type="ARBA" id="ARBA00022536"/>
    </source>
</evidence>
<evidence type="ECO:0000256" key="32">
    <source>
        <dbReference type="ARBA" id="ARBA00093383"/>
    </source>
</evidence>
<evidence type="ECO:0000256" key="12">
    <source>
        <dbReference type="ARBA" id="ARBA00022670"/>
    </source>
</evidence>
<dbReference type="InterPro" id="IPR018097">
    <property type="entry name" value="EGF_Ca-bd_CS"/>
</dbReference>
<evidence type="ECO:0000256" key="2">
    <source>
        <dbReference type="ARBA" id="ARBA00004240"/>
    </source>
</evidence>
<keyword evidence="21" id="KW-0094">Blood coagulation</keyword>
<dbReference type="SMART" id="SM00179">
    <property type="entry name" value="EGF_CA"/>
    <property type="match status" value="1"/>
</dbReference>
<evidence type="ECO:0000313" key="44">
    <source>
        <dbReference type="Proteomes" id="UP000002852"/>
    </source>
</evidence>
<evidence type="ECO:0000256" key="30">
    <source>
        <dbReference type="ARBA" id="ARBA00042403"/>
    </source>
</evidence>
<evidence type="ECO:0000256" key="37">
    <source>
        <dbReference type="PIRSR" id="PIRSR001155-4"/>
    </source>
</evidence>
<dbReference type="InterPro" id="IPR043504">
    <property type="entry name" value="Peptidase_S1_PA_chymotrypsin"/>
</dbReference>
<feature type="disulfide bond" evidence="35">
    <location>
        <begin position="290"/>
        <end position="307"/>
    </location>
</feature>
<dbReference type="FunFam" id="2.10.70.10:FF:000016">
    <property type="entry name" value="Mannan-binding lectin serine protease 1"/>
    <property type="match status" value="1"/>
</dbReference>
<evidence type="ECO:0000256" key="28">
    <source>
        <dbReference type="ARBA" id="ARBA00040219"/>
    </source>
</evidence>
<dbReference type="CDD" id="cd00190">
    <property type="entry name" value="Tryp_SPc"/>
    <property type="match status" value="1"/>
</dbReference>
<name>A0A3B5QEL3_XIPMA</name>
<dbReference type="Pfam" id="PF00089">
    <property type="entry name" value="Trypsin"/>
    <property type="match status" value="1"/>
</dbReference>
<keyword evidence="24 36" id="KW-0379">Hydroxylation</keyword>
<feature type="active site" description="Charge relay system" evidence="34">
    <location>
        <position position="420"/>
    </location>
</feature>
<dbReference type="Pfam" id="PF14670">
    <property type="entry name" value="FXa_inhibition"/>
    <property type="match status" value="1"/>
</dbReference>
<keyword evidence="39" id="KW-0732">Signal</keyword>
<reference evidence="44" key="2">
    <citation type="journal article" date="2013" name="Nat. Genet.">
        <title>The genome of the platyfish, Xiphophorus maculatus, provides insights into evolutionary adaptation and several complex traits.</title>
        <authorList>
            <person name="Schartl M."/>
            <person name="Walter R.B."/>
            <person name="Shen Y."/>
            <person name="Garcia T."/>
            <person name="Catchen J."/>
            <person name="Amores A."/>
            <person name="Braasch I."/>
            <person name="Chalopin D."/>
            <person name="Volff J.N."/>
            <person name="Lesch K.P."/>
            <person name="Bisazza A."/>
            <person name="Minx P."/>
            <person name="Hillier L."/>
            <person name="Wilson R.K."/>
            <person name="Fuerstenberg S."/>
            <person name="Boore J."/>
            <person name="Searle S."/>
            <person name="Postlethwait J.H."/>
            <person name="Warren W.C."/>
        </authorList>
    </citation>
    <scope>NUCLEOTIDE SEQUENCE [LARGE SCALE GENOMIC DNA]</scope>
    <source>
        <strain evidence="44">JP 163 A</strain>
    </source>
</reference>
<dbReference type="InterPro" id="IPR024175">
    <property type="entry name" value="Pept_S1A_C1r/C1S/mannan-bd"/>
</dbReference>
<keyword evidence="16" id="KW-0256">Endoplasmic reticulum</keyword>
<dbReference type="GO" id="GO:0005794">
    <property type="term" value="C:Golgi apparatus"/>
    <property type="evidence" value="ECO:0007669"/>
    <property type="project" value="UniProtKB-SubCell"/>
</dbReference>
<comment type="function">
    <text evidence="26">Protein C is a vitamin K-dependent serine protease that regulates blood coagulation by inactivating factors Va and VIIIa in the presence of calcium ions and phospholipids. Exerts a protective effect on the endothelial cell barrier function.</text>
</comment>
<evidence type="ECO:0000256" key="31">
    <source>
        <dbReference type="ARBA" id="ARBA00042906"/>
    </source>
</evidence>
<feature type="binding site" evidence="37">
    <location>
        <position position="137"/>
    </location>
    <ligand>
        <name>Ca(2+)</name>
        <dbReference type="ChEBI" id="CHEBI:29108"/>
        <label>2</label>
    </ligand>
</feature>
<dbReference type="InterPro" id="IPR000436">
    <property type="entry name" value="Sushi_SCR_CCP_dom"/>
</dbReference>
<dbReference type="SUPFAM" id="SSF57196">
    <property type="entry name" value="EGF/Laminin"/>
    <property type="match status" value="1"/>
</dbReference>
<dbReference type="CDD" id="cd00033">
    <property type="entry name" value="CCP"/>
    <property type="match status" value="1"/>
</dbReference>
<dbReference type="PROSITE" id="PS01180">
    <property type="entry name" value="CUB"/>
    <property type="match status" value="1"/>
</dbReference>
<keyword evidence="14" id="KW-0677">Repeat</keyword>
<feature type="modified residue" description="(3R)-3-hydroxyasparagine" evidence="36">
    <location>
        <position position="160"/>
    </location>
</feature>
<dbReference type="CDD" id="cd00041">
    <property type="entry name" value="CUB"/>
    <property type="match status" value="1"/>
</dbReference>
<evidence type="ECO:0000256" key="3">
    <source>
        <dbReference type="ARBA" id="ARBA00004241"/>
    </source>
</evidence>
<feature type="binding site" evidence="37">
    <location>
        <position position="140"/>
    </location>
    <ligand>
        <name>Ca(2+)</name>
        <dbReference type="ChEBI" id="CHEBI:29108"/>
        <label>2</label>
    </ligand>
</feature>
<keyword evidence="17" id="KW-0720">Serine protease</keyword>
<comment type="subunit">
    <text evidence="33">Core component of the complement C1 complex, a calcium-dependent complex composed of 1 molecule of the C1Q subcomplex, 2 molecules of C1R and 2 molecules of C1S. The C1Q subcomplex is composed 18 subunits: 3 chains of C1QA, C1QB, and C1QC trimerize to form 6 collagen-like triple helices connected to six globular ligand-recognition modules. Within the C1 complex, C1R is a dimer of identical chains, each of which is activated by cleavage into two chains, heavy and light, connected by disulfide bonds.</text>
</comment>
<evidence type="ECO:0000256" key="5">
    <source>
        <dbReference type="ARBA" id="ARBA00004613"/>
    </source>
</evidence>
<evidence type="ECO:0000256" key="20">
    <source>
        <dbReference type="ARBA" id="ARBA00023034"/>
    </source>
</evidence>
<evidence type="ECO:0000256" key="35">
    <source>
        <dbReference type="PIRSR" id="PIRSR001155-2"/>
    </source>
</evidence>
<evidence type="ECO:0000256" key="34">
    <source>
        <dbReference type="PIRSR" id="PIRSR001155-1"/>
    </source>
</evidence>
<keyword evidence="10" id="KW-0399">Innate immunity</keyword>
<evidence type="ECO:0000256" key="23">
    <source>
        <dbReference type="ARBA" id="ARBA00023180"/>
    </source>
</evidence>
<dbReference type="EC" id="3.4.21.69" evidence="27"/>
<feature type="disulfide bond" evidence="35">
    <location>
        <begin position="535"/>
        <end position="564"/>
    </location>
</feature>
<evidence type="ECO:0000256" key="27">
    <source>
        <dbReference type="ARBA" id="ARBA00038995"/>
    </source>
</evidence>
<evidence type="ECO:0000256" key="7">
    <source>
        <dbReference type="ARBA" id="ARBA00022525"/>
    </source>
</evidence>
<evidence type="ECO:0000256" key="19">
    <source>
        <dbReference type="ARBA" id="ARBA00022875"/>
    </source>
</evidence>
<evidence type="ECO:0000259" key="41">
    <source>
        <dbReference type="PROSITE" id="PS50240"/>
    </source>
</evidence>
<comment type="function">
    <text evidence="32">Serine protease component of the complement C1 complex, a multiprotein complex that initiates the classical pathway of the complement system, a cascade of proteins that leads to phagocytosis and breakdown of pathogens and signaling that strengthens the adaptive immune system. C1R catalyzes the first enzymatic step in the classical complement pathway: it is activated by the C1Q subcomplex of the C1 complex, which associates with IgG or IgM immunoglobulins complexed with antigens to form antigen-antibody complexes on the surface of pathogens. Immunoglobulin-binding promotes the autocatalytic cleavage and activation of C1R. Activated C1R then cleaves and activates C1S, the second protease of the classical complement pathway. It is unclear if C1R activates C1S within single, strained C1 complexes or between neighboring C1 complexes on surfaces.</text>
</comment>
<evidence type="ECO:0000256" key="24">
    <source>
        <dbReference type="ARBA" id="ARBA00023278"/>
    </source>
</evidence>
<keyword evidence="19" id="KW-0180">Complement pathway</keyword>
<dbReference type="SMART" id="SM00020">
    <property type="entry name" value="Tryp_SPc"/>
    <property type="match status" value="1"/>
</dbReference>
<evidence type="ECO:0000256" key="15">
    <source>
        <dbReference type="ARBA" id="ARBA00022801"/>
    </source>
</evidence>
<feature type="binding site" evidence="37">
    <location>
        <position position="160"/>
    </location>
    <ligand>
        <name>Ca(2+)</name>
        <dbReference type="ChEBI" id="CHEBI:29108"/>
        <label>2</label>
    </ligand>
</feature>
<dbReference type="FunFam" id="2.10.25.10:FF:000059">
    <property type="entry name" value="Mannan-binding lectin serine protease 1"/>
    <property type="match status" value="1"/>
</dbReference>
<dbReference type="STRING" id="8083.ENSXMAP00000030019"/>
<comment type="subcellular location">
    <subcellularLocation>
        <location evidence="3">Cell surface</location>
    </subcellularLocation>
    <subcellularLocation>
        <location evidence="2">Endoplasmic reticulum</location>
    </subcellularLocation>
    <subcellularLocation>
        <location evidence="4">Golgi apparatus</location>
    </subcellularLocation>
    <subcellularLocation>
        <location evidence="5">Secreted</location>
    </subcellularLocation>
</comment>
<dbReference type="GO" id="GO:0004252">
    <property type="term" value="F:serine-type endopeptidase activity"/>
    <property type="evidence" value="ECO:0007669"/>
    <property type="project" value="UniProtKB-EC"/>
</dbReference>
<evidence type="ECO:0000256" key="6">
    <source>
        <dbReference type="ARBA" id="ARBA00011907"/>
    </source>
</evidence>
<dbReference type="GeneTree" id="ENSGT00940000157473"/>
<accession>A0A3B5QEL3</accession>
<keyword evidence="18" id="KW-0391">Immunity</keyword>
<feature type="domain" description="CUB" evidence="40">
    <location>
        <begin position="23"/>
        <end position="136"/>
    </location>
</feature>
<feature type="disulfide bond" evidence="35">
    <location>
        <begin position="154"/>
        <end position="167"/>
    </location>
</feature>
<comment type="catalytic activity">
    <reaction evidence="1">
        <text>Selective cleavage of Lys(or Arg)-|-Ile bond in complement subcomponent C1s to form the active form of C1s (EC 3.4.21.42).</text>
        <dbReference type="EC" id="3.4.21.41"/>
    </reaction>
</comment>
<evidence type="ECO:0000256" key="4">
    <source>
        <dbReference type="ARBA" id="ARBA00004555"/>
    </source>
</evidence>
<feature type="domain" description="Peptidase S1" evidence="41">
    <location>
        <begin position="343"/>
        <end position="588"/>
    </location>
</feature>
<dbReference type="InterPro" id="IPR035914">
    <property type="entry name" value="Sperma_CUB_dom_sf"/>
</dbReference>
<dbReference type="InParanoid" id="A0A3B5QEL3"/>
<evidence type="ECO:0000256" key="9">
    <source>
        <dbReference type="ARBA" id="ARBA00022553"/>
    </source>
</evidence>
<dbReference type="InterPro" id="IPR009003">
    <property type="entry name" value="Peptidase_S1_PA"/>
</dbReference>
<evidence type="ECO:0000256" key="21">
    <source>
        <dbReference type="ARBA" id="ARBA00023084"/>
    </source>
</evidence>
<dbReference type="PRINTS" id="PR00722">
    <property type="entry name" value="CHYMOTRYPSIN"/>
</dbReference>
<evidence type="ECO:0000256" key="29">
    <source>
        <dbReference type="ARBA" id="ARBA00041306"/>
    </source>
</evidence>
<dbReference type="Gene3D" id="2.40.10.10">
    <property type="entry name" value="Trypsin-like serine proteases"/>
    <property type="match status" value="1"/>
</dbReference>
<keyword evidence="9 36" id="KW-0597">Phosphoprotein</keyword>
<evidence type="ECO:0000256" key="14">
    <source>
        <dbReference type="ARBA" id="ARBA00022737"/>
    </source>
</evidence>
<dbReference type="PANTHER" id="PTHR24255">
    <property type="entry name" value="COMPLEMENT COMPONENT 1, S SUBCOMPONENT-RELATED"/>
    <property type="match status" value="1"/>
</dbReference>
<dbReference type="AlphaFoldDB" id="A0A3B5QEL3"/>
<dbReference type="GO" id="GO:0007596">
    <property type="term" value="P:blood coagulation"/>
    <property type="evidence" value="ECO:0007669"/>
    <property type="project" value="UniProtKB-KW"/>
</dbReference>
<feature type="active site" description="Charge relay system" evidence="34">
    <location>
        <position position="436"/>
    </location>
</feature>
<keyword evidence="44" id="KW-1185">Reference proteome</keyword>